<evidence type="ECO:0000313" key="1">
    <source>
        <dbReference type="EMBL" id="KAK8835500.1"/>
    </source>
</evidence>
<reference evidence="1 2" key="1">
    <citation type="submission" date="2024-04" db="EMBL/GenBank/DDBJ databases">
        <title>Tritrichomonas musculus Genome.</title>
        <authorList>
            <person name="Alves-Ferreira E."/>
            <person name="Grigg M."/>
            <person name="Lorenzi H."/>
            <person name="Galac M."/>
        </authorList>
    </citation>
    <scope>NUCLEOTIDE SEQUENCE [LARGE SCALE GENOMIC DNA]</scope>
    <source>
        <strain evidence="1 2">EAF2021</strain>
    </source>
</reference>
<comment type="caution">
    <text evidence="1">The sequence shown here is derived from an EMBL/GenBank/DDBJ whole genome shotgun (WGS) entry which is preliminary data.</text>
</comment>
<dbReference type="EMBL" id="JAPFFF010000094">
    <property type="protein sequence ID" value="KAK8835500.1"/>
    <property type="molecule type" value="Genomic_DNA"/>
</dbReference>
<gene>
    <name evidence="1" type="ORF">M9Y10_046121</name>
</gene>
<protein>
    <submittedName>
        <fullName evidence="1">Uncharacterized protein</fullName>
    </submittedName>
</protein>
<evidence type="ECO:0000313" key="2">
    <source>
        <dbReference type="Proteomes" id="UP001470230"/>
    </source>
</evidence>
<accession>A0ABR2GNH8</accession>
<organism evidence="1 2">
    <name type="scientific">Tritrichomonas musculus</name>
    <dbReference type="NCBI Taxonomy" id="1915356"/>
    <lineage>
        <taxon>Eukaryota</taxon>
        <taxon>Metamonada</taxon>
        <taxon>Parabasalia</taxon>
        <taxon>Tritrichomonadida</taxon>
        <taxon>Tritrichomonadidae</taxon>
        <taxon>Tritrichomonas</taxon>
    </lineage>
</organism>
<name>A0ABR2GNH8_9EUKA</name>
<proteinExistence type="predicted"/>
<sequence>MTMIYDVPLDKLVELDNLINDSNYTVDDWLAAYNNDKKLLHDELVGLISLDIHDKGFDGDDNYNAMYWFVKGIKAADDAWESLMNIQPQPLINHYQFPHDLMNIQPQPLIKQLPVPHAPKHPKQVTKYIDSDTPLFNKLKHLSKIRDPLYEFNRQRLHKKFNRDLNKKDGSLMDSIKKQHRYLNEFWQNDDTIYLDESIKEQNAKRIKSFREWFNVNNDEVQDKLVNDIIEVIETNPLHWVVNFESLNRYGRKKLNDLLIDSLENTVAPRINADDKYIFDYSVSESNNQTKWHHVPLTLKTLAELIQRLKDGGLIYDIDGRPLEYFYENGFTELPAWSLFSSVGLRKLNQPKTKTYKDRSGSFFNYGNNTDIDLRRYQIFTCEDNYFERRSAIEIPCIVASRLMMKNVRGINEFITNYHNNKDLDDFCNELSIHCIIHYYDEEPKRNQFRIIERGVNKLEAKYIIELAVYKQHYFKFEQTEYSKYFINHYDELKYVRDGNKVVGKRKSGTWQRDSRDKYYLNSLELLIKMMKNNMFSLMNYQDLNCLTLSIKDDTPIKDIPMFEDDDEFHDEPLRISTTKISKRKYHYDDDGNDDVIIMNMDGDILNSDKSDDEFIGVNEYSDENDAYSDDDLYSLLMRSIIFRHRS</sequence>
<keyword evidence="2" id="KW-1185">Reference proteome</keyword>
<dbReference type="Proteomes" id="UP001470230">
    <property type="component" value="Unassembled WGS sequence"/>
</dbReference>